<gene>
    <name evidence="1" type="ORF">AMECASPLE_022566</name>
</gene>
<organism evidence="1 2">
    <name type="scientific">Ameca splendens</name>
    <dbReference type="NCBI Taxonomy" id="208324"/>
    <lineage>
        <taxon>Eukaryota</taxon>
        <taxon>Metazoa</taxon>
        <taxon>Chordata</taxon>
        <taxon>Craniata</taxon>
        <taxon>Vertebrata</taxon>
        <taxon>Euteleostomi</taxon>
        <taxon>Actinopterygii</taxon>
        <taxon>Neopterygii</taxon>
        <taxon>Teleostei</taxon>
        <taxon>Neoteleostei</taxon>
        <taxon>Acanthomorphata</taxon>
        <taxon>Ovalentaria</taxon>
        <taxon>Atherinomorphae</taxon>
        <taxon>Cyprinodontiformes</taxon>
        <taxon>Goodeidae</taxon>
        <taxon>Ameca</taxon>
    </lineage>
</organism>
<reference evidence="1 2" key="1">
    <citation type="submission" date="2021-06" db="EMBL/GenBank/DDBJ databases">
        <authorList>
            <person name="Palmer J.M."/>
        </authorList>
    </citation>
    <scope>NUCLEOTIDE SEQUENCE [LARGE SCALE GENOMIC DNA]</scope>
    <source>
        <strain evidence="1 2">AS_MEX2019</strain>
        <tissue evidence="1">Muscle</tissue>
    </source>
</reference>
<name>A0ABV0XH07_9TELE</name>
<sequence>MLDLQLKGMMRMYSNEEEREKLLFPKALLSPLHCPGSVFIFLYFASKRLQQVMHVQYGKLRKQLLPCWVYTWTGPCAYTKKMYYLTSNYTCMCAHTHALFVSFSGYCL</sequence>
<evidence type="ECO:0000313" key="1">
    <source>
        <dbReference type="EMBL" id="MEQ2280696.1"/>
    </source>
</evidence>
<proteinExistence type="predicted"/>
<protein>
    <submittedName>
        <fullName evidence="1">Uncharacterized protein</fullName>
    </submittedName>
</protein>
<dbReference type="EMBL" id="JAHRIP010002021">
    <property type="protein sequence ID" value="MEQ2280696.1"/>
    <property type="molecule type" value="Genomic_DNA"/>
</dbReference>
<dbReference type="Proteomes" id="UP001469553">
    <property type="component" value="Unassembled WGS sequence"/>
</dbReference>
<comment type="caution">
    <text evidence="1">The sequence shown here is derived from an EMBL/GenBank/DDBJ whole genome shotgun (WGS) entry which is preliminary data.</text>
</comment>
<evidence type="ECO:0000313" key="2">
    <source>
        <dbReference type="Proteomes" id="UP001469553"/>
    </source>
</evidence>
<keyword evidence="2" id="KW-1185">Reference proteome</keyword>
<accession>A0ABV0XH07</accession>